<evidence type="ECO:0000256" key="2">
    <source>
        <dbReference type="SAM" id="Phobius"/>
    </source>
</evidence>
<dbReference type="Proteomes" id="UP001324115">
    <property type="component" value="Unassembled WGS sequence"/>
</dbReference>
<dbReference type="PANTHER" id="PTHR31170:SF25">
    <property type="entry name" value="BNAA09G04570D PROTEIN"/>
    <property type="match status" value="1"/>
</dbReference>
<keyword evidence="2" id="KW-1133">Transmembrane helix</keyword>
<dbReference type="AlphaFoldDB" id="A0AAN7ITK7"/>
<evidence type="ECO:0000313" key="4">
    <source>
        <dbReference type="Proteomes" id="UP001324115"/>
    </source>
</evidence>
<sequence length="513" mass="59140">MEHFISIEQSHSTTLGKRNVGESSGSDDQSVVPTEATTLNKSSIVDEEREEDERQEKNENGADWPIKGVTYLRSILHNEDLLINKNEPQKVPCPKVPPLLRKKKRSKEYYDPKIVSFGPYHHGRAELRAAETIKTKVARKFISENGKSIEDLYIKVHKLNEYARRCYIDGSTGDYSEEAFALMMLLDGCFIIVLIEHFVSRKQKGNEFSMIRSHLGILSLQYLIPDMLLLENQIPFRVLEVLMRNIYNNEKEGLTMIKSFLNIVHWGKFQNGATGDEDMQPRVHLLELLKTQISKHHPEKGKRATDIDITRYLQSFGSVCDLQAKGIKFKPCNTISLHSAKNKKTRSISLRDVEFRSYLFSGELKLPPLILGSDSQVYYTNLIAFEMCATGTHHNDFTVSSYISFMNSIIDYPEDVKELRSKRIILHTLSSDEEVFRTLKEISTTNWPQDFFIYQEVREVIEKHYNSKIRTWMAVISHKYFSYPWSAFGLLVAGIAIVLSFLQTIYTIYPPKS</sequence>
<proteinExistence type="predicted"/>
<dbReference type="PANTHER" id="PTHR31170">
    <property type="entry name" value="BNAC04G53230D PROTEIN"/>
    <property type="match status" value="1"/>
</dbReference>
<feature type="transmembrane region" description="Helical" evidence="2">
    <location>
        <begin position="487"/>
        <end position="509"/>
    </location>
</feature>
<comment type="caution">
    <text evidence="3">The sequence shown here is derived from an EMBL/GenBank/DDBJ whole genome shotgun (WGS) entry which is preliminary data.</text>
</comment>
<organism evidence="3 4">
    <name type="scientific">Quercus rubra</name>
    <name type="common">Northern red oak</name>
    <name type="synonym">Quercus borealis</name>
    <dbReference type="NCBI Taxonomy" id="3512"/>
    <lineage>
        <taxon>Eukaryota</taxon>
        <taxon>Viridiplantae</taxon>
        <taxon>Streptophyta</taxon>
        <taxon>Embryophyta</taxon>
        <taxon>Tracheophyta</taxon>
        <taxon>Spermatophyta</taxon>
        <taxon>Magnoliopsida</taxon>
        <taxon>eudicotyledons</taxon>
        <taxon>Gunneridae</taxon>
        <taxon>Pentapetalae</taxon>
        <taxon>rosids</taxon>
        <taxon>fabids</taxon>
        <taxon>Fagales</taxon>
        <taxon>Fagaceae</taxon>
        <taxon>Quercus</taxon>
    </lineage>
</organism>
<feature type="region of interest" description="Disordered" evidence="1">
    <location>
        <begin position="1"/>
        <end position="62"/>
    </location>
</feature>
<keyword evidence="2" id="KW-0812">Transmembrane</keyword>
<keyword evidence="4" id="KW-1185">Reference proteome</keyword>
<protein>
    <submittedName>
        <fullName evidence="3">Uncharacterized protein</fullName>
    </submittedName>
</protein>
<gene>
    <name evidence="3" type="ORF">RGQ29_022966</name>
</gene>
<evidence type="ECO:0000313" key="3">
    <source>
        <dbReference type="EMBL" id="KAK4585521.1"/>
    </source>
</evidence>
<name>A0AAN7ITK7_QUERU</name>
<accession>A0AAN7ITK7</accession>
<dbReference type="Pfam" id="PF03140">
    <property type="entry name" value="DUF247"/>
    <property type="match status" value="1"/>
</dbReference>
<evidence type="ECO:0000256" key="1">
    <source>
        <dbReference type="SAM" id="MobiDB-lite"/>
    </source>
</evidence>
<reference evidence="3 4" key="1">
    <citation type="journal article" date="2023" name="G3 (Bethesda)">
        <title>A haplotype-resolved chromosome-scale genome for Quercus rubra L. provides insights into the genetics of adaptive traits for red oak species.</title>
        <authorList>
            <person name="Kapoor B."/>
            <person name="Jenkins J."/>
            <person name="Schmutz J."/>
            <person name="Zhebentyayeva T."/>
            <person name="Kuelheim C."/>
            <person name="Coggeshall M."/>
            <person name="Heim C."/>
            <person name="Lasky J.R."/>
            <person name="Leites L."/>
            <person name="Islam-Faridi N."/>
            <person name="Romero-Severson J."/>
            <person name="DeLeo V.L."/>
            <person name="Lucas S.M."/>
            <person name="Lazic D."/>
            <person name="Gailing O."/>
            <person name="Carlson J."/>
            <person name="Staton M."/>
        </authorList>
    </citation>
    <scope>NUCLEOTIDE SEQUENCE [LARGE SCALE GENOMIC DNA]</scope>
    <source>
        <strain evidence="3">Pseudo-F2</strain>
    </source>
</reference>
<feature type="compositionally biased region" description="Polar residues" evidence="1">
    <location>
        <begin position="7"/>
        <end position="43"/>
    </location>
</feature>
<dbReference type="EMBL" id="JAXUIC010000006">
    <property type="protein sequence ID" value="KAK4585521.1"/>
    <property type="molecule type" value="Genomic_DNA"/>
</dbReference>
<keyword evidence="2" id="KW-0472">Membrane</keyword>
<dbReference type="InterPro" id="IPR004158">
    <property type="entry name" value="DUF247_pln"/>
</dbReference>